<organism evidence="3 4">
    <name type="scientific">Bacteroides zhangwenhongii</name>
    <dbReference type="NCBI Taxonomy" id="2650157"/>
    <lineage>
        <taxon>Bacteria</taxon>
        <taxon>Pseudomonadati</taxon>
        <taxon>Bacteroidota</taxon>
        <taxon>Bacteroidia</taxon>
        <taxon>Bacteroidales</taxon>
        <taxon>Bacteroidaceae</taxon>
        <taxon>Bacteroides</taxon>
    </lineage>
</organism>
<dbReference type="Gene3D" id="2.60.120.1390">
    <property type="match status" value="2"/>
</dbReference>
<name>A0ABT5HBW6_9BACE</name>
<feature type="chain" id="PRO_5046271774" evidence="2">
    <location>
        <begin position="23"/>
        <end position="398"/>
    </location>
</feature>
<evidence type="ECO:0000256" key="1">
    <source>
        <dbReference type="SAM" id="MobiDB-lite"/>
    </source>
</evidence>
<protein>
    <submittedName>
        <fullName evidence="3">DUF2961 domain-containing protein</fullName>
    </submittedName>
</protein>
<keyword evidence="4" id="KW-1185">Reference proteome</keyword>
<gene>
    <name evidence="3" type="ORF">PQG98_16950</name>
</gene>
<evidence type="ECO:0000313" key="4">
    <source>
        <dbReference type="Proteomes" id="UP001215398"/>
    </source>
</evidence>
<feature type="signal peptide" evidence="2">
    <location>
        <begin position="1"/>
        <end position="22"/>
    </location>
</feature>
<evidence type="ECO:0000256" key="2">
    <source>
        <dbReference type="SAM" id="SignalP"/>
    </source>
</evidence>
<feature type="region of interest" description="Disordered" evidence="1">
    <location>
        <begin position="42"/>
        <end position="61"/>
    </location>
</feature>
<evidence type="ECO:0000313" key="3">
    <source>
        <dbReference type="EMBL" id="MDC7138014.1"/>
    </source>
</evidence>
<dbReference type="Proteomes" id="UP001215398">
    <property type="component" value="Unassembled WGS sequence"/>
</dbReference>
<reference evidence="3 4" key="1">
    <citation type="submission" date="2023-01" db="EMBL/GenBank/DDBJ databases">
        <title>Exploring GABA producing Bacteroides strains toward improving mental health.</title>
        <authorList>
            <person name="Yousuf B."/>
            <person name="Bouhlel N.E."/>
            <person name="Mottawea W."/>
            <person name="Hammami R."/>
        </authorList>
    </citation>
    <scope>NUCLEOTIDE SEQUENCE [LARGE SCALE GENOMIC DNA]</scope>
    <source>
        <strain evidence="3 4">UO.H1054</strain>
    </source>
</reference>
<dbReference type="RefSeq" id="WP_195474653.1">
    <property type="nucleotide sequence ID" value="NZ_JAQCYP010000003.1"/>
</dbReference>
<dbReference type="EMBL" id="JAQPYS010000086">
    <property type="protein sequence ID" value="MDC7138014.1"/>
    <property type="molecule type" value="Genomic_DNA"/>
</dbReference>
<accession>A0ABT5HBW6</accession>
<keyword evidence="2" id="KW-0732">Signal</keyword>
<proteinExistence type="predicted"/>
<comment type="caution">
    <text evidence="3">The sequence shown here is derived from an EMBL/GenBank/DDBJ whole genome shotgun (WGS) entry which is preliminary data.</text>
</comment>
<sequence length="398" mass="45530">MKKISFLFLFILLGNVYSSVLAQTGLDNDLFNLAQMKSGIKNKRISSTDPTGGNRDHLEPFKPGEKRTIAEIKGTGVINHIWITMSPTPDQLSRNDIIIRMYWDGNDYPSVESPIGPFFGQGWNESYNYSSMPLAAGPKEGTGLTSYFAMPFEKGARIEIENQSGKTIKAFYFYVDYFEMKKLPKDMGRFHAWYNHNLTEALPEGETEWGLTGKQHPNSTGERNYVFIETKGKGHFVGINYYIHCPTPMWYGEGDDMWFIDGEELPSLIGTGTEDFFNTSWCPKEKFSFPYFGAPRVNDDHGWLGRTHVYRFFISDPIFFESSVKGTIEHGSNNNLTLDLASVAYWYQDSAVALPAAPTKEQRALKPFINYKDMHRWRDAWRKSKGNEPTLWGHETNK</sequence>
<dbReference type="InterPro" id="IPR021345">
    <property type="entry name" value="DUF2961"/>
</dbReference>
<dbReference type="Pfam" id="PF11175">
    <property type="entry name" value="DUF2961"/>
    <property type="match status" value="1"/>
</dbReference>